<evidence type="ECO:0000313" key="4">
    <source>
        <dbReference type="Proteomes" id="UP000248886"/>
    </source>
</evidence>
<evidence type="ECO:0000256" key="1">
    <source>
        <dbReference type="SAM" id="MobiDB-lite"/>
    </source>
</evidence>
<proteinExistence type="predicted"/>
<protein>
    <recommendedName>
        <fullName evidence="5">Lipoprotein</fullName>
    </recommendedName>
</protein>
<dbReference type="PROSITE" id="PS51257">
    <property type="entry name" value="PROKAR_LIPOPROTEIN"/>
    <property type="match status" value="1"/>
</dbReference>
<sequence>MARIAEVIMALIVVQLLSGCAMSEDNGQADYYKGLASQQDLQKISAIPAEKKPIAVNQSNEITDHAPQVVDTQKSEIPRSEGNTSAETVRFRENLKIGDMSQCGMVVKIRRPIVKIQMADNERWIRISEIYPAGSGRLCRFNVGGR</sequence>
<keyword evidence="2" id="KW-0732">Signal</keyword>
<feature type="signal peptide" evidence="2">
    <location>
        <begin position="1"/>
        <end position="23"/>
    </location>
</feature>
<name>A0A2W1KCQ7_ACIFR</name>
<dbReference type="EMBL" id="QKQP01000011">
    <property type="protein sequence ID" value="PZD80132.1"/>
    <property type="molecule type" value="Genomic_DNA"/>
</dbReference>
<dbReference type="RefSeq" id="WP_012537079.1">
    <property type="nucleotide sequence ID" value="NZ_AP025160.1"/>
</dbReference>
<reference evidence="3 4" key="1">
    <citation type="submission" date="2018-06" db="EMBL/GenBank/DDBJ databases">
        <title>Draft sequence of Acidithiobacillus ferrooxidans CCM 4253.</title>
        <authorList>
            <person name="Moya-Beltran A."/>
            <person name="Castro M."/>
            <person name="Covarrubias P.C."/>
            <person name="Issotta F."/>
            <person name="Janiczek O."/>
            <person name="Mandl M."/>
            <person name="Kucera J."/>
            <person name="Quatrini R."/>
        </authorList>
    </citation>
    <scope>NUCLEOTIDE SEQUENCE [LARGE SCALE GENOMIC DNA]</scope>
    <source>
        <strain evidence="3 4">CCM 4253</strain>
    </source>
</reference>
<dbReference type="OrthoDB" id="5297563at2"/>
<organism evidence="3 4">
    <name type="scientific">Acidithiobacillus ferrooxidans</name>
    <name type="common">Thiobacillus ferrooxidans</name>
    <dbReference type="NCBI Taxonomy" id="920"/>
    <lineage>
        <taxon>Bacteria</taxon>
        <taxon>Pseudomonadati</taxon>
        <taxon>Pseudomonadota</taxon>
        <taxon>Acidithiobacillia</taxon>
        <taxon>Acidithiobacillales</taxon>
        <taxon>Acidithiobacillaceae</taxon>
        <taxon>Acidithiobacillus</taxon>
    </lineage>
</organism>
<evidence type="ECO:0008006" key="5">
    <source>
        <dbReference type="Google" id="ProtNLM"/>
    </source>
</evidence>
<dbReference type="Proteomes" id="UP000248886">
    <property type="component" value="Unassembled WGS sequence"/>
</dbReference>
<gene>
    <name evidence="3" type="ORF">DN052_14600</name>
</gene>
<dbReference type="GeneID" id="65281358"/>
<evidence type="ECO:0000313" key="3">
    <source>
        <dbReference type="EMBL" id="PZD80132.1"/>
    </source>
</evidence>
<feature type="chain" id="PRO_5016037976" description="Lipoprotein" evidence="2">
    <location>
        <begin position="24"/>
        <end position="146"/>
    </location>
</feature>
<evidence type="ECO:0000256" key="2">
    <source>
        <dbReference type="SAM" id="SignalP"/>
    </source>
</evidence>
<accession>A0A2W1KCQ7</accession>
<comment type="caution">
    <text evidence="3">The sequence shown here is derived from an EMBL/GenBank/DDBJ whole genome shotgun (WGS) entry which is preliminary data.</text>
</comment>
<feature type="region of interest" description="Disordered" evidence="1">
    <location>
        <begin position="58"/>
        <end position="85"/>
    </location>
</feature>
<dbReference type="AlphaFoldDB" id="A0A2W1KCQ7"/>